<dbReference type="GO" id="GO:0003677">
    <property type="term" value="F:DNA binding"/>
    <property type="evidence" value="ECO:0007669"/>
    <property type="project" value="InterPro"/>
</dbReference>
<protein>
    <submittedName>
        <fullName evidence="8">Replication factor C subunit 3</fullName>
    </submittedName>
</protein>
<dbReference type="InterPro" id="IPR013748">
    <property type="entry name" value="Rep_factorC_C"/>
</dbReference>
<keyword evidence="6" id="KW-0539">Nucleus</keyword>
<evidence type="ECO:0000256" key="4">
    <source>
        <dbReference type="ARBA" id="ARBA00022741"/>
    </source>
</evidence>
<dbReference type="InterPro" id="IPR008921">
    <property type="entry name" value="DNA_pol3_clamp-load_cplx_C"/>
</dbReference>
<keyword evidence="5" id="KW-0067">ATP-binding</keyword>
<keyword evidence="4" id="KW-0547">Nucleotide-binding</keyword>
<dbReference type="OrthoDB" id="4199794at2759"/>
<name>A0A1R1PW33_ZANCU</name>
<evidence type="ECO:0000313" key="8">
    <source>
        <dbReference type="EMBL" id="OMH85177.1"/>
    </source>
</evidence>
<dbReference type="SUPFAM" id="SSF48019">
    <property type="entry name" value="post-AAA+ oligomerization domain-like"/>
    <property type="match status" value="1"/>
</dbReference>
<evidence type="ECO:0000256" key="2">
    <source>
        <dbReference type="ARBA" id="ARBA00005378"/>
    </source>
</evidence>
<comment type="similarity">
    <text evidence="2">Belongs to the activator 1 small subunits family.</text>
</comment>
<dbReference type="AlphaFoldDB" id="A0A1R1PW33"/>
<evidence type="ECO:0000256" key="3">
    <source>
        <dbReference type="ARBA" id="ARBA00022705"/>
    </source>
</evidence>
<comment type="caution">
    <text evidence="8">The sequence shown here is derived from an EMBL/GenBank/DDBJ whole genome shotgun (WGS) entry which is preliminary data.</text>
</comment>
<feature type="domain" description="Replication factor C C-terminal" evidence="7">
    <location>
        <begin position="30"/>
        <end position="116"/>
    </location>
</feature>
<dbReference type="GO" id="GO:0005634">
    <property type="term" value="C:nucleus"/>
    <property type="evidence" value="ECO:0007669"/>
    <property type="project" value="UniProtKB-SubCell"/>
</dbReference>
<gene>
    <name evidence="8" type="ORF">AX774_g1278</name>
</gene>
<evidence type="ECO:0000256" key="1">
    <source>
        <dbReference type="ARBA" id="ARBA00004123"/>
    </source>
</evidence>
<dbReference type="GO" id="GO:0006260">
    <property type="term" value="P:DNA replication"/>
    <property type="evidence" value="ECO:0007669"/>
    <property type="project" value="UniProtKB-KW"/>
</dbReference>
<dbReference type="Gene3D" id="1.20.272.10">
    <property type="match status" value="1"/>
</dbReference>
<dbReference type="GO" id="GO:0005524">
    <property type="term" value="F:ATP binding"/>
    <property type="evidence" value="ECO:0007669"/>
    <property type="project" value="UniProtKB-KW"/>
</dbReference>
<dbReference type="Pfam" id="PF08542">
    <property type="entry name" value="Rep_fac_C"/>
    <property type="match status" value="1"/>
</dbReference>
<evidence type="ECO:0000259" key="7">
    <source>
        <dbReference type="Pfam" id="PF08542"/>
    </source>
</evidence>
<dbReference type="FunFam" id="1.20.272.10:FF:000004">
    <property type="entry name" value="Replication factor C subunit 5"/>
    <property type="match status" value="1"/>
</dbReference>
<keyword evidence="9" id="KW-1185">Reference proteome</keyword>
<evidence type="ECO:0000256" key="5">
    <source>
        <dbReference type="ARBA" id="ARBA00022840"/>
    </source>
</evidence>
<comment type="subcellular location">
    <subcellularLocation>
        <location evidence="1">Nucleus</location>
    </subcellularLocation>
</comment>
<evidence type="ECO:0000313" key="9">
    <source>
        <dbReference type="Proteomes" id="UP000188320"/>
    </source>
</evidence>
<dbReference type="EMBL" id="LSSK01000105">
    <property type="protein sequence ID" value="OMH85177.1"/>
    <property type="molecule type" value="Genomic_DNA"/>
</dbReference>
<evidence type="ECO:0000256" key="6">
    <source>
        <dbReference type="ARBA" id="ARBA00023242"/>
    </source>
</evidence>
<organism evidence="8 9">
    <name type="scientific">Zancudomyces culisetae</name>
    <name type="common">Gut fungus</name>
    <name type="synonym">Smittium culisetae</name>
    <dbReference type="NCBI Taxonomy" id="1213189"/>
    <lineage>
        <taxon>Eukaryota</taxon>
        <taxon>Fungi</taxon>
        <taxon>Fungi incertae sedis</taxon>
        <taxon>Zoopagomycota</taxon>
        <taxon>Kickxellomycotina</taxon>
        <taxon>Harpellomycetes</taxon>
        <taxon>Harpellales</taxon>
        <taxon>Legeriomycetaceae</taxon>
        <taxon>Zancudomyces</taxon>
    </lineage>
</organism>
<dbReference type="Proteomes" id="UP000188320">
    <property type="component" value="Unassembled WGS sequence"/>
</dbReference>
<accession>A0A1R1PW33</accession>
<dbReference type="Gene3D" id="1.10.8.60">
    <property type="match status" value="1"/>
</dbReference>
<reference evidence="9" key="1">
    <citation type="submission" date="2017-01" db="EMBL/GenBank/DDBJ databases">
        <authorList>
            <person name="Wang Y."/>
            <person name="White M."/>
            <person name="Kvist S."/>
            <person name="Moncalvo J.-M."/>
        </authorList>
    </citation>
    <scope>NUCLEOTIDE SEQUENCE [LARGE SCALE GENOMIC DNA]</scope>
    <source>
        <strain evidence="9">COL-18-3</strain>
    </source>
</reference>
<sequence>MRRVLNILQGCHSAYDVIDKDAVYNCTGQPRPEDVQNILDSMLNDEYSVALDYISKIKNNHGLALQDIITSLLEFVNAIDFPDQTRIFIIDKMSDIEYKLGNGASERTQLSALIGAFKVAVELAA</sequence>
<proteinExistence type="inferred from homology"/>
<keyword evidence="3" id="KW-0235">DNA replication</keyword>